<evidence type="ECO:0000256" key="2">
    <source>
        <dbReference type="ARBA" id="ARBA00017460"/>
    </source>
</evidence>
<dbReference type="CDD" id="cd03590">
    <property type="entry name" value="CLECT_DC-SIGN_like"/>
    <property type="match status" value="1"/>
</dbReference>
<evidence type="ECO:0000256" key="7">
    <source>
        <dbReference type="ARBA" id="ARBA00022837"/>
    </source>
</evidence>
<keyword evidence="12" id="KW-0472">Membrane</keyword>
<feature type="region of interest" description="Disordered" evidence="16">
    <location>
        <begin position="566"/>
        <end position="721"/>
    </location>
</feature>
<evidence type="ECO:0000256" key="13">
    <source>
        <dbReference type="ARBA" id="ARBA00023157"/>
    </source>
</evidence>
<keyword evidence="14" id="KW-0675">Receptor</keyword>
<evidence type="ECO:0000313" key="19">
    <source>
        <dbReference type="RefSeq" id="XP_010775654.1"/>
    </source>
</evidence>
<keyword evidence="13" id="KW-1015">Disulfide bond</keyword>
<dbReference type="InterPro" id="IPR016186">
    <property type="entry name" value="C-type_lectin-like/link_sf"/>
</dbReference>
<comment type="subcellular location">
    <subcellularLocation>
        <location evidence="1">Membrane</location>
        <topology evidence="1">Single-pass type II membrane protein</topology>
    </subcellularLocation>
</comment>
<dbReference type="InterPro" id="IPR008160">
    <property type="entry name" value="Collagen"/>
</dbReference>
<keyword evidence="5" id="KW-0430">Lectin</keyword>
<dbReference type="GO" id="GO:0005581">
    <property type="term" value="C:collagen trimer"/>
    <property type="evidence" value="ECO:0007669"/>
    <property type="project" value="UniProtKB-KW"/>
</dbReference>
<dbReference type="Gene3D" id="3.10.100.10">
    <property type="entry name" value="Mannose-Binding Protein A, subunit A"/>
    <property type="match status" value="1"/>
</dbReference>
<dbReference type="Pfam" id="PF26004">
    <property type="entry name" value="COLEC12"/>
    <property type="match status" value="1"/>
</dbReference>
<reference evidence="19" key="1">
    <citation type="submission" date="2025-08" db="UniProtKB">
        <authorList>
            <consortium name="RefSeq"/>
        </authorList>
    </citation>
    <scope>IDENTIFICATION</scope>
    <source>
        <tissue evidence="19">Muscle</tissue>
    </source>
</reference>
<dbReference type="Pfam" id="PF00059">
    <property type="entry name" value="Lectin_C"/>
    <property type="match status" value="1"/>
</dbReference>
<dbReference type="Proteomes" id="UP000504611">
    <property type="component" value="Unplaced"/>
</dbReference>
<dbReference type="SUPFAM" id="SSF56436">
    <property type="entry name" value="C-type lectin-like"/>
    <property type="match status" value="1"/>
</dbReference>
<accession>A0A6I9ND32</accession>
<proteinExistence type="predicted"/>
<feature type="compositionally biased region" description="Low complexity" evidence="16">
    <location>
        <begin position="658"/>
        <end position="677"/>
    </location>
</feature>
<evidence type="ECO:0000256" key="11">
    <source>
        <dbReference type="ARBA" id="ARBA00023119"/>
    </source>
</evidence>
<evidence type="ECO:0000256" key="15">
    <source>
        <dbReference type="SAM" id="Coils"/>
    </source>
</evidence>
<evidence type="ECO:0000256" key="8">
    <source>
        <dbReference type="ARBA" id="ARBA00022968"/>
    </source>
</evidence>
<feature type="compositionally biased region" description="Pro residues" evidence="16">
    <location>
        <begin position="695"/>
        <end position="706"/>
    </location>
</feature>
<evidence type="ECO:0000256" key="1">
    <source>
        <dbReference type="ARBA" id="ARBA00004606"/>
    </source>
</evidence>
<feature type="compositionally biased region" description="Basic and acidic residues" evidence="16">
    <location>
        <begin position="40"/>
        <end position="52"/>
    </location>
</feature>
<feature type="region of interest" description="Disordered" evidence="16">
    <location>
        <begin position="1"/>
        <end position="91"/>
    </location>
</feature>
<sequence>MTDGEGRVRFQFAESPEGQVREGVQEEVRLAIPSAYRNDGPGHDADPGGGHDEQEEDEEEVDTRRSRTGRGDGAEWSPEVQEDQEPELEVGPRLGVCIRTPIRDPDCISEEEEVQPYPVLAPVAFLCLKQTTRPRNWCLRVVCNPYPFTCWKPKSVRRLDVCGCGHFLSANKDGACDEPDTNLCPTCSVFLPVVQRVDTVSEGIANYGGKIIAVETDLKKLDDQAGAKSENTTTEIQAFKNNIWSLQRQLSAVEERIHSDQVKLSQLQNIGSDIQNSQGSIQGSLDRNTATLHSVNGTLQSHGGAIGGLHDDTTRLQRELQQQVKLQDQALLSIIGLNFTQAQQRDLIAVLQRSVEDTTQAIQKMRNDFQSLEQTARQTRSDTEWLRGKVENLQVMASNTSTLAKANNDSLEEVGSQLASVANQIQNTSSLADAHDQTLREVLDRQRDFSNFTSTKFDRLEVRLDESEQSMDRVTGNISFTTQLLGAINLNLNDLRTCSETVGRHSDFLVNLNNSVTDVRIDASSLRSQQEELGARMDKEVTNLSIVMEEMKLVDNKHSQLITNFTILKGPPGPRGSRGDKGPQGSAGQPGQKGEKGEKGGPGIRGTRGEQGIPGSSGLPGLKGMPGVPGNPGSKGSRGSGGRAGPPGTKGEPGANGLPGRDGQPGPQGAQGPPGIRGAMGSAGEPGPRGLLGPVGPPGSPGPPGQPGQQGVPIRAPSIPMGPVSLQDEAVAPTLWAPGCPSEWAHYRGKCYFFSKDLHSFDDAKATCESSSASLLIINDVEEQRWLKKQTFGKGYFWMGLTDREEETAWRWLDGTEPAFTRWKPGQPDDWGHGHEMGEDCAGLIHEGLWNDFFCEDLISYICEKEMDTTSLPES</sequence>
<evidence type="ECO:0000256" key="16">
    <source>
        <dbReference type="SAM" id="MobiDB-lite"/>
    </source>
</evidence>
<keyword evidence="18" id="KW-1185">Reference proteome</keyword>
<evidence type="ECO:0000259" key="17">
    <source>
        <dbReference type="PROSITE" id="PS50041"/>
    </source>
</evidence>
<feature type="domain" description="C-type lectin" evidence="17">
    <location>
        <begin position="747"/>
        <end position="864"/>
    </location>
</feature>
<name>A0A6I9ND32_9TELE</name>
<keyword evidence="10 15" id="KW-0175">Coiled coil</keyword>
<dbReference type="AlphaFoldDB" id="A0A6I9ND32"/>
<dbReference type="InterPro" id="IPR058762">
    <property type="entry name" value="COLEC12_dom"/>
</dbReference>
<dbReference type="SMART" id="SM00034">
    <property type="entry name" value="CLECT"/>
    <property type="match status" value="1"/>
</dbReference>
<dbReference type="PROSITE" id="PS00615">
    <property type="entry name" value="C_TYPE_LECTIN_1"/>
    <property type="match status" value="1"/>
</dbReference>
<evidence type="ECO:0000256" key="10">
    <source>
        <dbReference type="ARBA" id="ARBA00023054"/>
    </source>
</evidence>
<evidence type="ECO:0000256" key="14">
    <source>
        <dbReference type="ARBA" id="ARBA00023170"/>
    </source>
</evidence>
<gene>
    <name evidence="19" type="primary">LOC104950788</name>
</gene>
<keyword evidence="4" id="KW-0479">Metal-binding</keyword>
<keyword evidence="8" id="KW-0735">Signal-anchor</keyword>
<evidence type="ECO:0000256" key="3">
    <source>
        <dbReference type="ARBA" id="ARBA00022692"/>
    </source>
</evidence>
<dbReference type="GeneID" id="104950788"/>
<evidence type="ECO:0000313" key="18">
    <source>
        <dbReference type="Proteomes" id="UP000504611"/>
    </source>
</evidence>
<dbReference type="OrthoDB" id="9896688at2759"/>
<evidence type="ECO:0000256" key="12">
    <source>
        <dbReference type="ARBA" id="ARBA00023136"/>
    </source>
</evidence>
<feature type="compositionally biased region" description="Gly residues" evidence="16">
    <location>
        <begin position="636"/>
        <end position="645"/>
    </location>
</feature>
<dbReference type="InterPro" id="IPR033989">
    <property type="entry name" value="CD209-like_CTLD"/>
</dbReference>
<keyword evidence="9" id="KW-1133">Transmembrane helix</keyword>
<feature type="compositionally biased region" description="Basic and acidic residues" evidence="16">
    <location>
        <begin position="19"/>
        <end position="29"/>
    </location>
</feature>
<dbReference type="Pfam" id="PF01391">
    <property type="entry name" value="Collagen"/>
    <property type="match status" value="2"/>
</dbReference>
<dbReference type="PANTHER" id="PTHR22803">
    <property type="entry name" value="MANNOSE, PHOSPHOLIPASE, LECTIN RECEPTOR RELATED"/>
    <property type="match status" value="1"/>
</dbReference>
<keyword evidence="6" id="KW-0677">Repeat</keyword>
<evidence type="ECO:0000256" key="4">
    <source>
        <dbReference type="ARBA" id="ARBA00022723"/>
    </source>
</evidence>
<keyword evidence="11" id="KW-0176">Collagen</keyword>
<protein>
    <recommendedName>
        <fullName evidence="2">Collectin-12</fullName>
    </recommendedName>
</protein>
<organism evidence="18 19">
    <name type="scientific">Notothenia coriiceps</name>
    <name type="common">black rockcod</name>
    <dbReference type="NCBI Taxonomy" id="8208"/>
    <lineage>
        <taxon>Eukaryota</taxon>
        <taxon>Metazoa</taxon>
        <taxon>Chordata</taxon>
        <taxon>Craniata</taxon>
        <taxon>Vertebrata</taxon>
        <taxon>Euteleostomi</taxon>
        <taxon>Actinopterygii</taxon>
        <taxon>Neopterygii</taxon>
        <taxon>Teleostei</taxon>
        <taxon>Neoteleostei</taxon>
        <taxon>Acanthomorphata</taxon>
        <taxon>Eupercaria</taxon>
        <taxon>Perciformes</taxon>
        <taxon>Notothenioidei</taxon>
        <taxon>Nototheniidae</taxon>
        <taxon>Notothenia</taxon>
    </lineage>
</organism>
<dbReference type="RefSeq" id="XP_010775654.1">
    <property type="nucleotide sequence ID" value="XM_010777352.1"/>
</dbReference>
<dbReference type="InterPro" id="IPR050111">
    <property type="entry name" value="C-type_lectin/snaclec_domain"/>
</dbReference>
<evidence type="ECO:0000256" key="6">
    <source>
        <dbReference type="ARBA" id="ARBA00022737"/>
    </source>
</evidence>
<evidence type="ECO:0000256" key="5">
    <source>
        <dbReference type="ARBA" id="ARBA00022734"/>
    </source>
</evidence>
<feature type="compositionally biased region" description="Low complexity" evidence="16">
    <location>
        <begin position="685"/>
        <end position="694"/>
    </location>
</feature>
<dbReference type="GO" id="GO:0030246">
    <property type="term" value="F:carbohydrate binding"/>
    <property type="evidence" value="ECO:0007669"/>
    <property type="project" value="UniProtKB-KW"/>
</dbReference>
<dbReference type="InterPro" id="IPR018378">
    <property type="entry name" value="C-type_lectin_CS"/>
</dbReference>
<dbReference type="InterPro" id="IPR001304">
    <property type="entry name" value="C-type_lectin-like"/>
</dbReference>
<evidence type="ECO:0000256" key="9">
    <source>
        <dbReference type="ARBA" id="ARBA00022989"/>
    </source>
</evidence>
<dbReference type="KEGG" id="ncc:104950788"/>
<dbReference type="PROSITE" id="PS50041">
    <property type="entry name" value="C_TYPE_LECTIN_2"/>
    <property type="match status" value="1"/>
</dbReference>
<dbReference type="InterPro" id="IPR016187">
    <property type="entry name" value="CTDL_fold"/>
</dbReference>
<keyword evidence="3" id="KW-0812">Transmembrane</keyword>
<feature type="compositionally biased region" description="Basic and acidic residues" evidence="16">
    <location>
        <begin position="62"/>
        <end position="73"/>
    </location>
</feature>
<keyword evidence="7" id="KW-0106">Calcium</keyword>
<feature type="coiled-coil region" evidence="15">
    <location>
        <begin position="348"/>
        <end position="382"/>
    </location>
</feature>